<dbReference type="GeneID" id="117148792"/>
<dbReference type="CDD" id="cd00154">
    <property type="entry name" value="Rab"/>
    <property type="match status" value="1"/>
</dbReference>
<dbReference type="SMART" id="SM00173">
    <property type="entry name" value="RAS"/>
    <property type="match status" value="1"/>
</dbReference>
<keyword evidence="4" id="KW-0449">Lipoprotein</keyword>
<evidence type="ECO:0000313" key="7">
    <source>
        <dbReference type="Proteomes" id="UP000515162"/>
    </source>
</evidence>
<dbReference type="InterPro" id="IPR005225">
    <property type="entry name" value="Small_GTP-bd"/>
</dbReference>
<dbReference type="InterPro" id="IPR027417">
    <property type="entry name" value="P-loop_NTPase"/>
</dbReference>
<dbReference type="NCBIfam" id="TIGR00231">
    <property type="entry name" value="small_GTP"/>
    <property type="match status" value="1"/>
</dbReference>
<dbReference type="FunFam" id="3.40.50.300:FF:001808">
    <property type="entry name" value="Rab GTPase"/>
    <property type="match status" value="1"/>
</dbReference>
<name>A0A6P8KQB9_DROMA</name>
<dbReference type="PROSITE" id="PS51420">
    <property type="entry name" value="RHO"/>
    <property type="match status" value="1"/>
</dbReference>
<keyword evidence="7" id="KW-1185">Reference proteome</keyword>
<dbReference type="Pfam" id="PF00071">
    <property type="entry name" value="Ras"/>
    <property type="match status" value="1"/>
</dbReference>
<dbReference type="InterPro" id="IPR001806">
    <property type="entry name" value="Small_GTPase"/>
</dbReference>
<evidence type="ECO:0000256" key="2">
    <source>
        <dbReference type="ARBA" id="ARBA00022741"/>
    </source>
</evidence>
<evidence type="ECO:0000256" key="1">
    <source>
        <dbReference type="ARBA" id="ARBA00006270"/>
    </source>
</evidence>
<accession>A0A6P8KQB9</accession>
<dbReference type="SUPFAM" id="SSF52540">
    <property type="entry name" value="P-loop containing nucleoside triphosphate hydrolases"/>
    <property type="match status" value="1"/>
</dbReference>
<dbReference type="AlphaFoldDB" id="A0A6P8KQB9"/>
<dbReference type="GO" id="GO:0003924">
    <property type="term" value="F:GTPase activity"/>
    <property type="evidence" value="ECO:0007669"/>
    <property type="project" value="InterPro"/>
</dbReference>
<gene>
    <name evidence="8" type="primary">LOC117148792</name>
</gene>
<dbReference type="SMART" id="SM00175">
    <property type="entry name" value="RAB"/>
    <property type="match status" value="1"/>
</dbReference>
<keyword evidence="5" id="KW-0636">Prenylation</keyword>
<dbReference type="PROSITE" id="PS51421">
    <property type="entry name" value="RAS"/>
    <property type="match status" value="1"/>
</dbReference>
<dbReference type="GO" id="GO:0005525">
    <property type="term" value="F:GTP binding"/>
    <property type="evidence" value="ECO:0007669"/>
    <property type="project" value="UniProtKB-KW"/>
</dbReference>
<keyword evidence="2" id="KW-0547">Nucleotide-binding</keyword>
<keyword evidence="3" id="KW-0342">GTP-binding</keyword>
<organism evidence="7 8">
    <name type="scientific">Drosophila mauritiana</name>
    <name type="common">Fruit fly</name>
    <dbReference type="NCBI Taxonomy" id="7226"/>
    <lineage>
        <taxon>Eukaryota</taxon>
        <taxon>Metazoa</taxon>
        <taxon>Ecdysozoa</taxon>
        <taxon>Arthropoda</taxon>
        <taxon>Hexapoda</taxon>
        <taxon>Insecta</taxon>
        <taxon>Pterygota</taxon>
        <taxon>Neoptera</taxon>
        <taxon>Endopterygota</taxon>
        <taxon>Diptera</taxon>
        <taxon>Brachycera</taxon>
        <taxon>Muscomorpha</taxon>
        <taxon>Ephydroidea</taxon>
        <taxon>Drosophilidae</taxon>
        <taxon>Drosophila</taxon>
        <taxon>Sophophora</taxon>
    </lineage>
</organism>
<dbReference type="PROSITE" id="PS51419">
    <property type="entry name" value="RAB"/>
    <property type="match status" value="1"/>
</dbReference>
<dbReference type="SMART" id="SM00176">
    <property type="entry name" value="RAN"/>
    <property type="match status" value="1"/>
</dbReference>
<dbReference type="PRINTS" id="PR00449">
    <property type="entry name" value="RASTRNSFRMNG"/>
</dbReference>
<evidence type="ECO:0000256" key="5">
    <source>
        <dbReference type="ARBA" id="ARBA00023289"/>
    </source>
</evidence>
<feature type="compositionally biased region" description="Basic and acidic residues" evidence="6">
    <location>
        <begin position="196"/>
        <end position="207"/>
    </location>
</feature>
<evidence type="ECO:0000256" key="3">
    <source>
        <dbReference type="ARBA" id="ARBA00023134"/>
    </source>
</evidence>
<dbReference type="Proteomes" id="UP000515162">
    <property type="component" value="Chromosome X"/>
</dbReference>
<sequence>MRNYDYLFKILVLGDCGVGKSCLLMRFSDDRFTEKYVCTVGIDFRVRSVEVTGRMVMLQIWDTAGDERFKSLLPSYYRGATGILLVYDITSSKSFRSIDGWLEEIHRMCPKTVNVLLVGNKCDDLDNRQVRLEQGFNYANLRAIGFHEVSAKSGANVNDVFSTLSVGIYNRLVLCTPNRLPAGQEAEEDTEDPPDEPIKLAGKDRQGTNDNNTCC</sequence>
<evidence type="ECO:0000256" key="6">
    <source>
        <dbReference type="SAM" id="MobiDB-lite"/>
    </source>
</evidence>
<dbReference type="PANTHER" id="PTHR47980">
    <property type="entry name" value="LD44762P"/>
    <property type="match status" value="1"/>
</dbReference>
<proteinExistence type="inferred from homology"/>
<comment type="similarity">
    <text evidence="1">Belongs to the small GTPase superfamily. Rab family.</text>
</comment>
<feature type="region of interest" description="Disordered" evidence="6">
    <location>
        <begin position="183"/>
        <end position="215"/>
    </location>
</feature>
<reference evidence="8" key="1">
    <citation type="submission" date="2025-08" db="UniProtKB">
        <authorList>
            <consortium name="RefSeq"/>
        </authorList>
    </citation>
    <scope>IDENTIFICATION</scope>
    <source>
        <strain evidence="8">Mau12</strain>
        <tissue evidence="8">Whole Body</tissue>
    </source>
</reference>
<dbReference type="InterPro" id="IPR050305">
    <property type="entry name" value="Small_GTPase_Rab"/>
</dbReference>
<dbReference type="SMART" id="SM00174">
    <property type="entry name" value="RHO"/>
    <property type="match status" value="1"/>
</dbReference>
<protein>
    <submittedName>
        <fullName evidence="8">Ras-related protein RIC1-like</fullName>
    </submittedName>
</protein>
<evidence type="ECO:0000313" key="8">
    <source>
        <dbReference type="RefSeq" id="XP_033172295.1"/>
    </source>
</evidence>
<dbReference type="Gene3D" id="3.40.50.300">
    <property type="entry name" value="P-loop containing nucleotide triphosphate hydrolases"/>
    <property type="match status" value="1"/>
</dbReference>
<dbReference type="RefSeq" id="XP_033172295.1">
    <property type="nucleotide sequence ID" value="XM_033316404.1"/>
</dbReference>
<feature type="compositionally biased region" description="Acidic residues" evidence="6">
    <location>
        <begin position="185"/>
        <end position="195"/>
    </location>
</feature>
<evidence type="ECO:0000256" key="4">
    <source>
        <dbReference type="ARBA" id="ARBA00023288"/>
    </source>
</evidence>